<dbReference type="InterPro" id="IPR027417">
    <property type="entry name" value="P-loop_NTPase"/>
</dbReference>
<dbReference type="InterPro" id="IPR000863">
    <property type="entry name" value="Sulfotransferase_dom"/>
</dbReference>
<reference evidence="5" key="1">
    <citation type="journal article" date="2023" name="Commun. Biol.">
        <title>Genome analysis of Parmales, the sister group of diatoms, reveals the evolutionary specialization of diatoms from phago-mixotrophs to photoautotrophs.</title>
        <authorList>
            <person name="Ban H."/>
            <person name="Sato S."/>
            <person name="Yoshikawa S."/>
            <person name="Yamada K."/>
            <person name="Nakamura Y."/>
            <person name="Ichinomiya M."/>
            <person name="Sato N."/>
            <person name="Blanc-Mathieu R."/>
            <person name="Endo H."/>
            <person name="Kuwata A."/>
            <person name="Ogata H."/>
        </authorList>
    </citation>
    <scope>NUCLEOTIDE SEQUENCE [LARGE SCALE GENOMIC DNA]</scope>
    <source>
        <strain evidence="5">NIES 3701</strain>
    </source>
</reference>
<keyword evidence="2" id="KW-0808">Transferase</keyword>
<gene>
    <name evidence="4" type="ORF">TrST_g13760</name>
</gene>
<keyword evidence="5" id="KW-1185">Reference proteome</keyword>
<evidence type="ECO:0000256" key="1">
    <source>
        <dbReference type="ARBA" id="ARBA00005771"/>
    </source>
</evidence>
<sequence length="286" mass="32451">MSEAKINVLRSTPLRPSDIVVATHPKCGTTLMQQIILTLLADGDKEIVKEPMAMSKWAEMTVSFAPGVEAFTEWTPDQDTQPSTSPPRRIIKTHAPFQLRPWSEQAGAKVVVVSRNPGDACVSMYHHSLDIPAFRYFASFSHFWNALYKRGLVEHGCFWDWHSGWYNYMTGAGAGAGSMLWVKFEDIKKDPEGQIRRIAEYCCIPASDEVIRKTVEASSFKNMKATADAINSEKAEKGIQYKKNHIRKGESGKWRKTFKDESEDFLKFHQMKCNQLGLPEDLFPLE</sequence>
<dbReference type="EMBL" id="BRXY01000077">
    <property type="protein sequence ID" value="GMH62354.1"/>
    <property type="molecule type" value="Genomic_DNA"/>
</dbReference>
<dbReference type="OrthoDB" id="205623at2759"/>
<dbReference type="SUPFAM" id="SSF52540">
    <property type="entry name" value="P-loop containing nucleoside triphosphate hydrolases"/>
    <property type="match status" value="1"/>
</dbReference>
<evidence type="ECO:0000256" key="2">
    <source>
        <dbReference type="ARBA" id="ARBA00022679"/>
    </source>
</evidence>
<evidence type="ECO:0000313" key="4">
    <source>
        <dbReference type="EMBL" id="GMH62354.1"/>
    </source>
</evidence>
<dbReference type="AlphaFoldDB" id="A0A9W6ZXS8"/>
<name>A0A9W6ZXS8_9STRA</name>
<evidence type="ECO:0000313" key="5">
    <source>
        <dbReference type="Proteomes" id="UP001165085"/>
    </source>
</evidence>
<dbReference type="PANTHER" id="PTHR11783">
    <property type="entry name" value="SULFOTRANSFERASE SULT"/>
    <property type="match status" value="1"/>
</dbReference>
<comment type="similarity">
    <text evidence="1">Belongs to the sulfotransferase 1 family.</text>
</comment>
<feature type="domain" description="Sulfotransferase" evidence="3">
    <location>
        <begin position="16"/>
        <end position="266"/>
    </location>
</feature>
<dbReference type="Proteomes" id="UP001165085">
    <property type="component" value="Unassembled WGS sequence"/>
</dbReference>
<organism evidence="4 5">
    <name type="scientific">Triparma strigata</name>
    <dbReference type="NCBI Taxonomy" id="1606541"/>
    <lineage>
        <taxon>Eukaryota</taxon>
        <taxon>Sar</taxon>
        <taxon>Stramenopiles</taxon>
        <taxon>Ochrophyta</taxon>
        <taxon>Bolidophyceae</taxon>
        <taxon>Parmales</taxon>
        <taxon>Triparmaceae</taxon>
        <taxon>Triparma</taxon>
    </lineage>
</organism>
<accession>A0A9W6ZXS8</accession>
<comment type="caution">
    <text evidence="4">The sequence shown here is derived from an EMBL/GenBank/DDBJ whole genome shotgun (WGS) entry which is preliminary data.</text>
</comment>
<proteinExistence type="inferred from homology"/>
<evidence type="ECO:0000259" key="3">
    <source>
        <dbReference type="Pfam" id="PF00685"/>
    </source>
</evidence>
<protein>
    <recommendedName>
        <fullName evidence="3">Sulfotransferase domain-containing protein</fullName>
    </recommendedName>
</protein>
<dbReference type="Gene3D" id="3.40.50.300">
    <property type="entry name" value="P-loop containing nucleotide triphosphate hydrolases"/>
    <property type="match status" value="1"/>
</dbReference>
<dbReference type="Pfam" id="PF00685">
    <property type="entry name" value="Sulfotransfer_1"/>
    <property type="match status" value="1"/>
</dbReference>
<dbReference type="GO" id="GO:0008146">
    <property type="term" value="F:sulfotransferase activity"/>
    <property type="evidence" value="ECO:0007669"/>
    <property type="project" value="InterPro"/>
</dbReference>